<dbReference type="OMA" id="KRETMCK"/>
<keyword evidence="3 5" id="KW-0371">Homeobox</keyword>
<evidence type="ECO:0000259" key="8">
    <source>
        <dbReference type="PROSITE" id="PS50071"/>
    </source>
</evidence>
<feature type="compositionally biased region" description="Low complexity" evidence="7">
    <location>
        <begin position="57"/>
        <end position="67"/>
    </location>
</feature>
<dbReference type="GO" id="GO:0006357">
    <property type="term" value="P:regulation of transcription by RNA polymerase II"/>
    <property type="evidence" value="ECO:0000318"/>
    <property type="project" value="GO_Central"/>
</dbReference>
<keyword evidence="4 5" id="KW-0539">Nucleus</keyword>
<dbReference type="InterPro" id="IPR001356">
    <property type="entry name" value="HD"/>
</dbReference>
<keyword evidence="12" id="KW-1267">Proteomics identification</keyword>
<dbReference type="UCSC" id="C07E3.6">
    <property type="organism name" value="c. elegans"/>
</dbReference>
<evidence type="ECO:0000256" key="6">
    <source>
        <dbReference type="RuleBase" id="RU000682"/>
    </source>
</evidence>
<dbReference type="SMR" id="Q17792"/>
<dbReference type="FunCoup" id="Q17792">
    <property type="interactions" value="1"/>
</dbReference>
<sequence length="327" mass="36201">MSAFQGNMFVLVNVDQHRDLIGPIINQLVADYGTPVSIVDNIQKICPKCSCTPHANPDSSSVPTTTSSDEHQEEPPTPKTIAPAPIATPVLKPLLPQRESIVSNGIHPVVVKRKQSIAEEIDTPEIKKSRVVEPVKVKTETIILDDDDGNVLDTVLAALQNGNHEMQFTGSGGSSDDGASNSSNIYDVDDEDYGTSQWNPDFLTNFITSQPNIFSVTGQNIKSSPSKNAGQTPNGKRQVPPMLTVNGKTRRGRIVYSTQELNILEKYYEEDPNACADPRKRETMCKTLSIDYHRLKVWFQNRRRKDKVRSQEEAATTFNGLDYSEDS</sequence>
<protein>
    <submittedName>
        <fullName evidence="9">Homeobox domain-containing protein</fullName>
    </submittedName>
</protein>
<dbReference type="AlphaFoldDB" id="Q17792"/>
<evidence type="ECO:0000313" key="10">
    <source>
        <dbReference type="Proteomes" id="UP000001940"/>
    </source>
</evidence>
<dbReference type="AGR" id="WB:WBGene00007417"/>
<dbReference type="CTD" id="182371"/>
<dbReference type="CDD" id="cd00086">
    <property type="entry name" value="homeodomain"/>
    <property type="match status" value="1"/>
</dbReference>
<keyword evidence="10" id="KW-1185">Reference proteome</keyword>
<dbReference type="InterPro" id="IPR051000">
    <property type="entry name" value="Homeobox_DNA-bind_prot"/>
</dbReference>
<dbReference type="GeneID" id="182371"/>
<evidence type="ECO:0000256" key="2">
    <source>
        <dbReference type="ARBA" id="ARBA00023125"/>
    </source>
</evidence>
<feature type="region of interest" description="Disordered" evidence="7">
    <location>
        <begin position="53"/>
        <end position="84"/>
    </location>
</feature>
<dbReference type="Bgee" id="WBGene00007417">
    <property type="expression patterns" value="Expressed in pharyngeal muscle cell (C elegans) and 4 other cell types or tissues"/>
</dbReference>
<dbReference type="KEGG" id="cel:CELE_C07E3.6"/>
<dbReference type="Pfam" id="PF00046">
    <property type="entry name" value="Homeodomain"/>
    <property type="match status" value="1"/>
</dbReference>
<feature type="compositionally biased region" description="Polar residues" evidence="7">
    <location>
        <begin position="218"/>
        <end position="235"/>
    </location>
</feature>
<name>Q17792_CAEEL</name>
<dbReference type="GO" id="GO:0005634">
    <property type="term" value="C:nucleus"/>
    <property type="evidence" value="ECO:0007669"/>
    <property type="project" value="UniProtKB-SubCell"/>
</dbReference>
<dbReference type="InParanoid" id="Q17792"/>
<dbReference type="eggNOG" id="ENOG502TGJJ">
    <property type="taxonomic scope" value="Eukaryota"/>
</dbReference>
<dbReference type="SUPFAM" id="SSF46689">
    <property type="entry name" value="Homeodomain-like"/>
    <property type="match status" value="1"/>
</dbReference>
<dbReference type="GO" id="GO:0000978">
    <property type="term" value="F:RNA polymerase II cis-regulatory region sequence-specific DNA binding"/>
    <property type="evidence" value="ECO:0000318"/>
    <property type="project" value="GO_Central"/>
</dbReference>
<comment type="subcellular location">
    <subcellularLocation>
        <location evidence="1 5 6">Nucleus</location>
    </subcellularLocation>
</comment>
<organism evidence="9 10">
    <name type="scientific">Caenorhabditis elegans</name>
    <dbReference type="NCBI Taxonomy" id="6239"/>
    <lineage>
        <taxon>Eukaryota</taxon>
        <taxon>Metazoa</taxon>
        <taxon>Ecdysozoa</taxon>
        <taxon>Nematoda</taxon>
        <taxon>Chromadorea</taxon>
        <taxon>Rhabditida</taxon>
        <taxon>Rhabditina</taxon>
        <taxon>Rhabditomorpha</taxon>
        <taxon>Rhabditoidea</taxon>
        <taxon>Rhabditidae</taxon>
        <taxon>Peloderinae</taxon>
        <taxon>Caenorhabditis</taxon>
    </lineage>
</organism>
<evidence type="ECO:0000313" key="9">
    <source>
        <dbReference type="EMBL" id="CAA90100.3"/>
    </source>
</evidence>
<dbReference type="EMBL" id="BX284602">
    <property type="protein sequence ID" value="CAA90100.3"/>
    <property type="molecule type" value="Genomic_DNA"/>
</dbReference>
<dbReference type="InterPro" id="IPR009057">
    <property type="entry name" value="Homeodomain-like_sf"/>
</dbReference>
<evidence type="ECO:0000256" key="1">
    <source>
        <dbReference type="ARBA" id="ARBA00004123"/>
    </source>
</evidence>
<gene>
    <name evidence="9 11" type="primary">ceh-58</name>
    <name evidence="11" type="ORF">C07E3.6</name>
    <name evidence="9" type="ORF">CELE_C07E3.6</name>
</gene>
<dbReference type="PaxDb" id="6239-C07E3.6"/>
<proteinExistence type="evidence at protein level"/>
<dbReference type="PROSITE" id="PS50071">
    <property type="entry name" value="HOMEOBOX_2"/>
    <property type="match status" value="1"/>
</dbReference>
<feature type="region of interest" description="Disordered" evidence="7">
    <location>
        <begin position="218"/>
        <end position="240"/>
    </location>
</feature>
<dbReference type="RefSeq" id="NP_496234.3">
    <property type="nucleotide sequence ID" value="NM_063833.5"/>
</dbReference>
<dbReference type="SMART" id="SM00389">
    <property type="entry name" value="HOX"/>
    <property type="match status" value="1"/>
</dbReference>
<evidence type="ECO:0000256" key="4">
    <source>
        <dbReference type="ARBA" id="ARBA00023242"/>
    </source>
</evidence>
<evidence type="ECO:0000256" key="7">
    <source>
        <dbReference type="SAM" id="MobiDB-lite"/>
    </source>
</evidence>
<dbReference type="STRING" id="6239.C07E3.6.1"/>
<dbReference type="PIR" id="T19056">
    <property type="entry name" value="T19056"/>
</dbReference>
<reference evidence="9 10" key="1">
    <citation type="journal article" date="1998" name="Science">
        <title>Genome sequence of the nematode C. elegans: a platform for investigating biology.</title>
        <authorList>
            <consortium name="The C. elegans sequencing consortium"/>
            <person name="Sulson J.E."/>
            <person name="Waterston R."/>
        </authorList>
    </citation>
    <scope>NUCLEOTIDE SEQUENCE [LARGE SCALE GENOMIC DNA]</scope>
    <source>
        <strain evidence="9 10">Bristol N2</strain>
    </source>
</reference>
<feature type="domain" description="Homeobox" evidence="8">
    <location>
        <begin position="247"/>
        <end position="309"/>
    </location>
</feature>
<dbReference type="PANTHER" id="PTHR24324">
    <property type="entry name" value="HOMEOBOX PROTEIN HHEX"/>
    <property type="match status" value="1"/>
</dbReference>
<evidence type="ECO:0000256" key="3">
    <source>
        <dbReference type="ARBA" id="ARBA00023155"/>
    </source>
</evidence>
<accession>Q17792</accession>
<dbReference type="Proteomes" id="UP000001940">
    <property type="component" value="Chromosome II"/>
</dbReference>
<feature type="DNA-binding region" description="Homeobox" evidence="5">
    <location>
        <begin position="249"/>
        <end position="310"/>
    </location>
</feature>
<dbReference type="Gene3D" id="1.10.10.60">
    <property type="entry name" value="Homeodomain-like"/>
    <property type="match status" value="1"/>
</dbReference>
<dbReference type="GO" id="GO:0030154">
    <property type="term" value="P:cell differentiation"/>
    <property type="evidence" value="ECO:0000318"/>
    <property type="project" value="GO_Central"/>
</dbReference>
<dbReference type="PeptideAtlas" id="Q17792"/>
<dbReference type="WormBase" id="C07E3.6">
    <property type="protein sequence ID" value="CE35825"/>
    <property type="gene ID" value="WBGene00007417"/>
    <property type="gene designation" value="ceh-58"/>
</dbReference>
<evidence type="ECO:0007829" key="12">
    <source>
        <dbReference type="PeptideAtlas" id="Q17792"/>
    </source>
</evidence>
<dbReference type="OrthoDB" id="5875390at2759"/>
<dbReference type="PANTHER" id="PTHR24324:SF5">
    <property type="entry name" value="HEMATOPOIETICALLY-EXPRESSED HOMEOBOX PROTEIN HHEX"/>
    <property type="match status" value="1"/>
</dbReference>
<evidence type="ECO:0000256" key="5">
    <source>
        <dbReference type="PROSITE-ProRule" id="PRU00108"/>
    </source>
</evidence>
<keyword evidence="2 5" id="KW-0238">DNA-binding</keyword>
<dbReference type="HOGENOM" id="CLU_676588_0_0_1"/>
<evidence type="ECO:0000313" key="11">
    <source>
        <dbReference type="WormBase" id="C07E3.6"/>
    </source>
</evidence>
<dbReference type="IntAct" id="Q17792">
    <property type="interactions" value="2"/>
</dbReference>